<feature type="signal peptide" evidence="6">
    <location>
        <begin position="1"/>
        <end position="16"/>
    </location>
</feature>
<evidence type="ECO:0000256" key="5">
    <source>
        <dbReference type="ARBA" id="ARBA00023157"/>
    </source>
</evidence>
<proteinExistence type="inferred from homology"/>
<dbReference type="Gene3D" id="2.60.40.770">
    <property type="match status" value="1"/>
</dbReference>
<dbReference type="FunFam" id="2.60.40.770:FF:000001">
    <property type="entry name" value="NPC intracellular cholesterol transporter 2"/>
    <property type="match status" value="1"/>
</dbReference>
<evidence type="ECO:0000313" key="9">
    <source>
        <dbReference type="Proteomes" id="UP000235965"/>
    </source>
</evidence>
<dbReference type="Pfam" id="PF02221">
    <property type="entry name" value="E1_DerP2_DerF2"/>
    <property type="match status" value="1"/>
</dbReference>
<comment type="caution">
    <text evidence="8">The sequence shown here is derived from an EMBL/GenBank/DDBJ whole genome shotgun (WGS) entry which is preliminary data.</text>
</comment>
<keyword evidence="9" id="KW-1185">Reference proteome</keyword>
<comment type="similarity">
    <text evidence="2">Belongs to the NPC2 family.</text>
</comment>
<sequence>MIRLLAFLVLATTVLATTFDKCSDEEPPPVELRVTNCNEPPCKFVRGKEMAAEVDFIPDHDITSLTPYVQAIISGLPVNYSLPQTNACKSLLDRTCPLTKDEKVTYVLKMPILSVYPPIPLTVKLALIDNSNHIVTCFKIAGKVQ</sequence>
<evidence type="ECO:0000256" key="2">
    <source>
        <dbReference type="ARBA" id="ARBA00006370"/>
    </source>
</evidence>
<evidence type="ECO:0000256" key="4">
    <source>
        <dbReference type="ARBA" id="ARBA00022729"/>
    </source>
</evidence>
<dbReference type="OrthoDB" id="6489092at2759"/>
<keyword evidence="4 6" id="KW-0732">Signal</keyword>
<keyword evidence="3" id="KW-0964">Secreted</keyword>
<dbReference type="STRING" id="105785.A0A2J7QLJ3"/>
<dbReference type="EMBL" id="NEVH01013243">
    <property type="protein sequence ID" value="PNF29459.1"/>
    <property type="molecule type" value="Genomic_DNA"/>
</dbReference>
<dbReference type="AlphaFoldDB" id="A0A2J7QLJ3"/>
<dbReference type="PANTHER" id="PTHR11306">
    <property type="entry name" value="NIEMANN PICK TYPE C2 PROTEIN NPC2-RELATED"/>
    <property type="match status" value="1"/>
</dbReference>
<dbReference type="InterPro" id="IPR003172">
    <property type="entry name" value="ML_dom"/>
</dbReference>
<evidence type="ECO:0000256" key="6">
    <source>
        <dbReference type="SAM" id="SignalP"/>
    </source>
</evidence>
<dbReference type="GO" id="GO:0032367">
    <property type="term" value="P:intracellular cholesterol transport"/>
    <property type="evidence" value="ECO:0007669"/>
    <property type="project" value="InterPro"/>
</dbReference>
<feature type="domain" description="MD-2-related lipid-recognition" evidence="7">
    <location>
        <begin position="19"/>
        <end position="142"/>
    </location>
</feature>
<dbReference type="InterPro" id="IPR033916">
    <property type="entry name" value="ML_Npc2-like"/>
</dbReference>
<name>A0A2J7QLJ3_9NEOP</name>
<dbReference type="GO" id="GO:0005576">
    <property type="term" value="C:extracellular region"/>
    <property type="evidence" value="ECO:0007669"/>
    <property type="project" value="UniProtKB-SubCell"/>
</dbReference>
<dbReference type="InterPro" id="IPR039670">
    <property type="entry name" value="NPC2-like"/>
</dbReference>
<evidence type="ECO:0000313" key="8">
    <source>
        <dbReference type="EMBL" id="PNF29459.1"/>
    </source>
</evidence>
<gene>
    <name evidence="8" type="primary">NPC2</name>
    <name evidence="8" type="ORF">B7P43_G04565</name>
</gene>
<dbReference type="SUPFAM" id="SSF81296">
    <property type="entry name" value="E set domains"/>
    <property type="match status" value="1"/>
</dbReference>
<dbReference type="GO" id="GO:0032934">
    <property type="term" value="F:sterol binding"/>
    <property type="evidence" value="ECO:0007669"/>
    <property type="project" value="InterPro"/>
</dbReference>
<dbReference type="InParanoid" id="A0A2J7QLJ3"/>
<organism evidence="8 9">
    <name type="scientific">Cryptotermes secundus</name>
    <dbReference type="NCBI Taxonomy" id="105785"/>
    <lineage>
        <taxon>Eukaryota</taxon>
        <taxon>Metazoa</taxon>
        <taxon>Ecdysozoa</taxon>
        <taxon>Arthropoda</taxon>
        <taxon>Hexapoda</taxon>
        <taxon>Insecta</taxon>
        <taxon>Pterygota</taxon>
        <taxon>Neoptera</taxon>
        <taxon>Polyneoptera</taxon>
        <taxon>Dictyoptera</taxon>
        <taxon>Blattodea</taxon>
        <taxon>Blattoidea</taxon>
        <taxon>Termitoidae</taxon>
        <taxon>Kalotermitidae</taxon>
        <taxon>Cryptotermitinae</taxon>
        <taxon>Cryptotermes</taxon>
    </lineage>
</organism>
<evidence type="ECO:0000256" key="1">
    <source>
        <dbReference type="ARBA" id="ARBA00004613"/>
    </source>
</evidence>
<dbReference type="InterPro" id="IPR014756">
    <property type="entry name" value="Ig_E-set"/>
</dbReference>
<comment type="subcellular location">
    <subcellularLocation>
        <location evidence="1">Secreted</location>
    </subcellularLocation>
</comment>
<evidence type="ECO:0000256" key="3">
    <source>
        <dbReference type="ARBA" id="ARBA00022525"/>
    </source>
</evidence>
<reference evidence="8 9" key="1">
    <citation type="submission" date="2017-12" db="EMBL/GenBank/DDBJ databases">
        <title>Hemimetabolous genomes reveal molecular basis of termite eusociality.</title>
        <authorList>
            <person name="Harrison M.C."/>
            <person name="Jongepier E."/>
            <person name="Robertson H.M."/>
            <person name="Arning N."/>
            <person name="Bitard-Feildel T."/>
            <person name="Chao H."/>
            <person name="Childers C.P."/>
            <person name="Dinh H."/>
            <person name="Doddapaneni H."/>
            <person name="Dugan S."/>
            <person name="Gowin J."/>
            <person name="Greiner C."/>
            <person name="Han Y."/>
            <person name="Hu H."/>
            <person name="Hughes D.S.T."/>
            <person name="Huylmans A.-K."/>
            <person name="Kemena C."/>
            <person name="Kremer L.P.M."/>
            <person name="Lee S.L."/>
            <person name="Lopez-Ezquerra A."/>
            <person name="Mallet L."/>
            <person name="Monroy-Kuhn J.M."/>
            <person name="Moser A."/>
            <person name="Murali S.C."/>
            <person name="Muzny D.M."/>
            <person name="Otani S."/>
            <person name="Piulachs M.-D."/>
            <person name="Poelchau M."/>
            <person name="Qu J."/>
            <person name="Schaub F."/>
            <person name="Wada-Katsumata A."/>
            <person name="Worley K.C."/>
            <person name="Xie Q."/>
            <person name="Ylla G."/>
            <person name="Poulsen M."/>
            <person name="Gibbs R.A."/>
            <person name="Schal C."/>
            <person name="Richards S."/>
            <person name="Belles X."/>
            <person name="Korb J."/>
            <person name="Bornberg-Bauer E."/>
        </authorList>
    </citation>
    <scope>NUCLEOTIDE SEQUENCE [LARGE SCALE GENOMIC DNA]</scope>
    <source>
        <tissue evidence="8">Whole body</tissue>
    </source>
</reference>
<accession>A0A2J7QLJ3</accession>
<keyword evidence="5" id="KW-1015">Disulfide bond</keyword>
<dbReference type="SMART" id="SM00737">
    <property type="entry name" value="ML"/>
    <property type="match status" value="1"/>
</dbReference>
<dbReference type="PANTHER" id="PTHR11306:SF36">
    <property type="entry name" value="NIEMANN-PICK TYPE C-2C-RELATED"/>
    <property type="match status" value="1"/>
</dbReference>
<dbReference type="Proteomes" id="UP000235965">
    <property type="component" value="Unassembled WGS sequence"/>
</dbReference>
<protein>
    <submittedName>
        <fullName evidence="8">Epididymal secretory protein E1</fullName>
    </submittedName>
</protein>
<dbReference type="CDD" id="cd00916">
    <property type="entry name" value="Npc2_like"/>
    <property type="match status" value="1"/>
</dbReference>
<evidence type="ECO:0000259" key="7">
    <source>
        <dbReference type="SMART" id="SM00737"/>
    </source>
</evidence>
<feature type="chain" id="PRO_5014471295" evidence="6">
    <location>
        <begin position="17"/>
        <end position="145"/>
    </location>
</feature>